<dbReference type="Proteomes" id="UP000281553">
    <property type="component" value="Unassembled WGS sequence"/>
</dbReference>
<comment type="catalytic activity">
    <reaction evidence="8">
        <text>2'-deoxyinosine + phosphate = 2-deoxy-alpha-D-ribose 1-phosphate + hypoxanthine</text>
        <dbReference type="Rhea" id="RHEA:27750"/>
        <dbReference type="ChEBI" id="CHEBI:17368"/>
        <dbReference type="ChEBI" id="CHEBI:28997"/>
        <dbReference type="ChEBI" id="CHEBI:43474"/>
        <dbReference type="ChEBI" id="CHEBI:57259"/>
        <dbReference type="EC" id="2.4.2.1"/>
    </reaction>
</comment>
<proteinExistence type="inferred from homology"/>
<keyword evidence="4" id="KW-0328">Glycosyltransferase</keyword>
<accession>A0A3P7NC17</accession>
<reference evidence="13 14" key="1">
    <citation type="submission" date="2018-11" db="EMBL/GenBank/DDBJ databases">
        <authorList>
            <consortium name="Pathogen Informatics"/>
        </authorList>
    </citation>
    <scope>NUCLEOTIDE SEQUENCE [LARGE SCALE GENOMIC DNA]</scope>
</reference>
<keyword evidence="11" id="KW-0472">Membrane</keyword>
<sequence>MEEYEQTAAACAFIRQHTSVRPLVGIICGSGLGAAVATLVANPTIAWPVRVMKMLGAEYLFATNAAGGMNRKFKPGDMVVIQDHVDFSSLVGLNPLTGPNDESHLSYEAQLSRDFNHA</sequence>
<evidence type="ECO:0000256" key="8">
    <source>
        <dbReference type="ARBA" id="ARBA00023950"/>
    </source>
</evidence>
<dbReference type="PANTHER" id="PTHR11904:SF9">
    <property type="entry name" value="PURINE NUCLEOSIDE PHOSPHORYLASE-RELATED"/>
    <property type="match status" value="1"/>
</dbReference>
<evidence type="ECO:0000256" key="6">
    <source>
        <dbReference type="ARBA" id="ARBA00023918"/>
    </source>
</evidence>
<evidence type="ECO:0000259" key="12">
    <source>
        <dbReference type="Pfam" id="PF01048"/>
    </source>
</evidence>
<dbReference type="GO" id="GO:0004731">
    <property type="term" value="F:purine-nucleoside phosphorylase activity"/>
    <property type="evidence" value="ECO:0007669"/>
    <property type="project" value="UniProtKB-EC"/>
</dbReference>
<evidence type="ECO:0000256" key="7">
    <source>
        <dbReference type="ARBA" id="ARBA00023929"/>
    </source>
</evidence>
<feature type="transmembrane region" description="Helical" evidence="11">
    <location>
        <begin position="23"/>
        <end position="45"/>
    </location>
</feature>
<dbReference type="EMBL" id="UYRU01097908">
    <property type="protein sequence ID" value="VDN40194.1"/>
    <property type="molecule type" value="Genomic_DNA"/>
</dbReference>
<dbReference type="AlphaFoldDB" id="A0A3P7NC17"/>
<dbReference type="InterPro" id="IPR035994">
    <property type="entry name" value="Nucleoside_phosphorylase_sf"/>
</dbReference>
<evidence type="ECO:0000313" key="14">
    <source>
        <dbReference type="Proteomes" id="UP000281553"/>
    </source>
</evidence>
<comment type="catalytic activity">
    <reaction evidence="7">
        <text>2'-deoxyguanosine + phosphate = 2-deoxy-alpha-D-ribose 1-phosphate + guanine</text>
        <dbReference type="Rhea" id="RHEA:27738"/>
        <dbReference type="ChEBI" id="CHEBI:16235"/>
        <dbReference type="ChEBI" id="CHEBI:17172"/>
        <dbReference type="ChEBI" id="CHEBI:43474"/>
        <dbReference type="ChEBI" id="CHEBI:57259"/>
        <dbReference type="EC" id="2.4.2.1"/>
    </reaction>
</comment>
<comment type="catalytic activity">
    <reaction evidence="9">
        <text>guanosine + phosphate = alpha-D-ribose 1-phosphate + guanine</text>
        <dbReference type="Rhea" id="RHEA:13233"/>
        <dbReference type="ChEBI" id="CHEBI:16235"/>
        <dbReference type="ChEBI" id="CHEBI:16750"/>
        <dbReference type="ChEBI" id="CHEBI:43474"/>
        <dbReference type="ChEBI" id="CHEBI:57720"/>
        <dbReference type="EC" id="2.4.2.1"/>
    </reaction>
</comment>
<comment type="similarity">
    <text evidence="2">Belongs to the PNP/MTAP phosphorylase family.</text>
</comment>
<dbReference type="PANTHER" id="PTHR11904">
    <property type="entry name" value="METHYLTHIOADENOSINE/PURINE NUCLEOSIDE PHOSPHORYLASE"/>
    <property type="match status" value="1"/>
</dbReference>
<dbReference type="InterPro" id="IPR011268">
    <property type="entry name" value="Purine_phosphorylase"/>
</dbReference>
<dbReference type="Pfam" id="PF01048">
    <property type="entry name" value="PNP_UDP_1"/>
    <property type="match status" value="1"/>
</dbReference>
<dbReference type="InterPro" id="IPR000845">
    <property type="entry name" value="Nucleoside_phosphorylase_d"/>
</dbReference>
<evidence type="ECO:0000256" key="2">
    <source>
        <dbReference type="ARBA" id="ARBA00006751"/>
    </source>
</evidence>
<comment type="catalytic activity">
    <reaction evidence="6">
        <text>inosine + phosphate = alpha-D-ribose 1-phosphate + hypoxanthine</text>
        <dbReference type="Rhea" id="RHEA:27646"/>
        <dbReference type="ChEBI" id="CHEBI:17368"/>
        <dbReference type="ChEBI" id="CHEBI:17596"/>
        <dbReference type="ChEBI" id="CHEBI:43474"/>
        <dbReference type="ChEBI" id="CHEBI:57720"/>
        <dbReference type="EC" id="2.4.2.1"/>
    </reaction>
</comment>
<protein>
    <recommendedName>
        <fullName evidence="3">purine-nucleoside phosphorylase</fullName>
        <ecNumber evidence="3">2.4.2.1</ecNumber>
    </recommendedName>
    <alternativeName>
        <fullName evidence="10">Inosine-guanosine phosphorylase</fullName>
    </alternativeName>
</protein>
<evidence type="ECO:0000256" key="1">
    <source>
        <dbReference type="ARBA" id="ARBA00005058"/>
    </source>
</evidence>
<keyword evidence="11" id="KW-1133">Transmembrane helix</keyword>
<evidence type="ECO:0000256" key="5">
    <source>
        <dbReference type="ARBA" id="ARBA00022679"/>
    </source>
</evidence>
<dbReference type="GO" id="GO:0009116">
    <property type="term" value="P:nucleoside metabolic process"/>
    <property type="evidence" value="ECO:0007669"/>
    <property type="project" value="InterPro"/>
</dbReference>
<dbReference type="SUPFAM" id="SSF53167">
    <property type="entry name" value="Purine and uridine phosphorylases"/>
    <property type="match status" value="1"/>
</dbReference>
<evidence type="ECO:0000256" key="10">
    <source>
        <dbReference type="ARBA" id="ARBA00031036"/>
    </source>
</evidence>
<keyword evidence="14" id="KW-1185">Reference proteome</keyword>
<dbReference type="GO" id="GO:0005737">
    <property type="term" value="C:cytoplasm"/>
    <property type="evidence" value="ECO:0007669"/>
    <property type="project" value="TreeGrafter"/>
</dbReference>
<feature type="domain" description="Nucleoside phosphorylase" evidence="12">
    <location>
        <begin position="46"/>
        <end position="106"/>
    </location>
</feature>
<evidence type="ECO:0000256" key="11">
    <source>
        <dbReference type="SAM" id="Phobius"/>
    </source>
</evidence>
<name>A0A3P7NC17_DIBLA</name>
<dbReference type="Gene3D" id="3.40.50.1580">
    <property type="entry name" value="Nucleoside phosphorylase domain"/>
    <property type="match status" value="2"/>
</dbReference>
<gene>
    <name evidence="13" type="ORF">DILT_LOCUS18170</name>
</gene>
<evidence type="ECO:0000256" key="4">
    <source>
        <dbReference type="ARBA" id="ARBA00022676"/>
    </source>
</evidence>
<keyword evidence="11" id="KW-0812">Transmembrane</keyword>
<evidence type="ECO:0000313" key="13">
    <source>
        <dbReference type="EMBL" id="VDN40194.1"/>
    </source>
</evidence>
<keyword evidence="5" id="KW-0808">Transferase</keyword>
<evidence type="ECO:0000256" key="3">
    <source>
        <dbReference type="ARBA" id="ARBA00011886"/>
    </source>
</evidence>
<dbReference type="EC" id="2.4.2.1" evidence="3"/>
<dbReference type="OrthoDB" id="10261782at2759"/>
<organism evidence="13 14">
    <name type="scientific">Dibothriocephalus latus</name>
    <name type="common">Fish tapeworm</name>
    <name type="synonym">Diphyllobothrium latum</name>
    <dbReference type="NCBI Taxonomy" id="60516"/>
    <lineage>
        <taxon>Eukaryota</taxon>
        <taxon>Metazoa</taxon>
        <taxon>Spiralia</taxon>
        <taxon>Lophotrochozoa</taxon>
        <taxon>Platyhelminthes</taxon>
        <taxon>Cestoda</taxon>
        <taxon>Eucestoda</taxon>
        <taxon>Diphyllobothriidea</taxon>
        <taxon>Diphyllobothriidae</taxon>
        <taxon>Dibothriocephalus</taxon>
    </lineage>
</organism>
<evidence type="ECO:0000256" key="9">
    <source>
        <dbReference type="ARBA" id="ARBA00023970"/>
    </source>
</evidence>
<comment type="pathway">
    <text evidence="1">Purine metabolism; purine nucleoside salvage.</text>
</comment>
<dbReference type="UniPathway" id="UPA00606"/>